<gene>
    <name evidence="1" type="ORF">PRZ48_000886</name>
</gene>
<sequence length="182" mass="20080">MANGLAPGAVQYLDACIKEKRPWKTEVLADLLSDVSSKKILHLHGICAILFRSKVIDALEKDTSLHEHGGSVYSLIRDILTRVEECFSDFYHTKEPRKALYNAMTREGIEIVDVQTKALLPLAQSWTVESEYHAISTAIGIMPTNGGIPTREPGTFGDALDLSPKLVRCLSGLKHDRELGPP</sequence>
<name>A0ABR0F007_ZASCE</name>
<dbReference type="Proteomes" id="UP001305779">
    <property type="component" value="Unassembled WGS sequence"/>
</dbReference>
<evidence type="ECO:0000313" key="2">
    <source>
        <dbReference type="Proteomes" id="UP001305779"/>
    </source>
</evidence>
<protein>
    <submittedName>
        <fullName evidence="1">Uncharacterized protein</fullName>
    </submittedName>
</protein>
<accession>A0ABR0F007</accession>
<proteinExistence type="predicted"/>
<reference evidence="1 2" key="1">
    <citation type="journal article" date="2023" name="G3 (Bethesda)">
        <title>A chromosome-level genome assembly of Zasmidium syzygii isolated from banana leaves.</title>
        <authorList>
            <person name="van Westerhoven A.C."/>
            <person name="Mehrabi R."/>
            <person name="Talebi R."/>
            <person name="Steentjes M.B.F."/>
            <person name="Corcolon B."/>
            <person name="Chong P.A."/>
            <person name="Kema G.H.J."/>
            <person name="Seidl M.F."/>
        </authorList>
    </citation>
    <scope>NUCLEOTIDE SEQUENCE [LARGE SCALE GENOMIC DNA]</scope>
    <source>
        <strain evidence="1 2">P124</strain>
    </source>
</reference>
<keyword evidence="2" id="KW-1185">Reference proteome</keyword>
<comment type="caution">
    <text evidence="1">The sequence shown here is derived from an EMBL/GenBank/DDBJ whole genome shotgun (WGS) entry which is preliminary data.</text>
</comment>
<dbReference type="EMBL" id="JAXOVC010000001">
    <property type="protein sequence ID" value="KAK4507152.1"/>
    <property type="molecule type" value="Genomic_DNA"/>
</dbReference>
<evidence type="ECO:0000313" key="1">
    <source>
        <dbReference type="EMBL" id="KAK4507152.1"/>
    </source>
</evidence>
<organism evidence="1 2">
    <name type="scientific">Zasmidium cellare</name>
    <name type="common">Wine cellar mold</name>
    <name type="synonym">Racodium cellare</name>
    <dbReference type="NCBI Taxonomy" id="395010"/>
    <lineage>
        <taxon>Eukaryota</taxon>
        <taxon>Fungi</taxon>
        <taxon>Dikarya</taxon>
        <taxon>Ascomycota</taxon>
        <taxon>Pezizomycotina</taxon>
        <taxon>Dothideomycetes</taxon>
        <taxon>Dothideomycetidae</taxon>
        <taxon>Mycosphaerellales</taxon>
        <taxon>Mycosphaerellaceae</taxon>
        <taxon>Zasmidium</taxon>
    </lineage>
</organism>